<feature type="compositionally biased region" description="Polar residues" evidence="1">
    <location>
        <begin position="262"/>
        <end position="274"/>
    </location>
</feature>
<dbReference type="EMBL" id="CATNWA010019363">
    <property type="protein sequence ID" value="CAI9612805.1"/>
    <property type="molecule type" value="Genomic_DNA"/>
</dbReference>
<organism evidence="2 3">
    <name type="scientific">Staurois parvus</name>
    <dbReference type="NCBI Taxonomy" id="386267"/>
    <lineage>
        <taxon>Eukaryota</taxon>
        <taxon>Metazoa</taxon>
        <taxon>Chordata</taxon>
        <taxon>Craniata</taxon>
        <taxon>Vertebrata</taxon>
        <taxon>Euteleostomi</taxon>
        <taxon>Amphibia</taxon>
        <taxon>Batrachia</taxon>
        <taxon>Anura</taxon>
        <taxon>Neobatrachia</taxon>
        <taxon>Ranoidea</taxon>
        <taxon>Ranidae</taxon>
        <taxon>Staurois</taxon>
    </lineage>
</organism>
<sequence length="682" mass="74774">MLSDSVFAKDPVLDHTKPLQSDLDPKNIFEHTRSLDIELMLADLDASFLNISGEQARLALEETSKQEDLTHLPLVEQLKPAAFDSFTDFSIDTDLHEKNIGSMPVCNIQNNKNDEDIKGIPFDSRLSDAMNEERLGLNGSINHNHDVVAHENACNEQKHSEFDDRLAILDSDKSATHVNGECIVNRVSVKSTASSDSTSQDSLLDDTISNCTQSLVPSIGTPDSLDSLDVQNILETEESHKFVPSDKPADSGYETENLESPEWTSHVNGPSSHTLTDLETSSFIAPVIIISEVGQNNFEVNEGDLDIKTQNSADGAYNSYRDSAYFSDNDSEPEKKPDVLENQASDIKNASISHTFEETKNKYESRPRKVLVPGDWAEHLSQSSENAKQATQTPISESTADDDISEQDEEIVNPFGPSEVFCSMNSIKDIPFLSHSEGQKLKEPDMEGKYLGKLDAAGLLDLSEDGMDADEEDENSDDSDDDIRAFTLHSFSSDSEDDTVHPVPVVHMETDDGKNLKSLMKPHKPASSRLFGKGKSKKTVSFFDDVTIYLFDQETPTKDLGSRAVDSSSPVSNNSQSSPSAAAGSRFTNSESSTDEEGGAFEWDDDFPSPDPSFLNKPTANLIGSKLSVNPSKYFSPPPPSRSSDENWTHASSYSRFSISPANIASFSLTHLTDSDIEQGGK</sequence>
<evidence type="ECO:0000256" key="1">
    <source>
        <dbReference type="SAM" id="MobiDB-lite"/>
    </source>
</evidence>
<name>A0ABN9GTL0_9NEOB</name>
<gene>
    <name evidence="2" type="ORF">SPARVUS_LOCUS14775006</name>
</gene>
<feature type="compositionally biased region" description="Polar residues" evidence="1">
    <location>
        <begin position="380"/>
        <end position="398"/>
    </location>
</feature>
<evidence type="ECO:0000313" key="2">
    <source>
        <dbReference type="EMBL" id="CAI9612805.1"/>
    </source>
</evidence>
<evidence type="ECO:0000313" key="3">
    <source>
        <dbReference type="Proteomes" id="UP001162483"/>
    </source>
</evidence>
<feature type="region of interest" description="Disordered" evidence="1">
    <location>
        <begin position="236"/>
        <end position="274"/>
    </location>
</feature>
<feature type="region of interest" description="Disordered" evidence="1">
    <location>
        <begin position="558"/>
        <end position="650"/>
    </location>
</feature>
<dbReference type="PANTHER" id="PTHR24417">
    <property type="entry name" value="SERINE/THREONINE-PROTEIN KINASE LMTK1"/>
    <property type="match status" value="1"/>
</dbReference>
<reference evidence="2" key="1">
    <citation type="submission" date="2023-05" db="EMBL/GenBank/DDBJ databases">
        <authorList>
            <person name="Stuckert A."/>
        </authorList>
    </citation>
    <scope>NUCLEOTIDE SEQUENCE</scope>
</reference>
<feature type="region of interest" description="Disordered" evidence="1">
    <location>
        <begin position="380"/>
        <end position="406"/>
    </location>
</feature>
<feature type="compositionally biased region" description="Low complexity" evidence="1">
    <location>
        <begin position="564"/>
        <end position="585"/>
    </location>
</feature>
<dbReference type="PANTHER" id="PTHR24417:SF8">
    <property type="entry name" value="SERINE_THREONINE-PROTEIN KINASE LMTK2"/>
    <property type="match status" value="1"/>
</dbReference>
<protein>
    <submittedName>
        <fullName evidence="2">Uncharacterized protein</fullName>
    </submittedName>
</protein>
<feature type="compositionally biased region" description="Basic and acidic residues" evidence="1">
    <location>
        <begin position="237"/>
        <end position="249"/>
    </location>
</feature>
<feature type="compositionally biased region" description="Acidic residues" evidence="1">
    <location>
        <begin position="593"/>
        <end position="608"/>
    </location>
</feature>
<keyword evidence="3" id="KW-1185">Reference proteome</keyword>
<feature type="region of interest" description="Disordered" evidence="1">
    <location>
        <begin position="319"/>
        <end position="338"/>
    </location>
</feature>
<dbReference type="Proteomes" id="UP001162483">
    <property type="component" value="Unassembled WGS sequence"/>
</dbReference>
<proteinExistence type="predicted"/>
<comment type="caution">
    <text evidence="2">The sequence shown here is derived from an EMBL/GenBank/DDBJ whole genome shotgun (WGS) entry which is preliminary data.</text>
</comment>
<accession>A0ABN9GTL0</accession>
<feature type="non-terminal residue" evidence="2">
    <location>
        <position position="682"/>
    </location>
</feature>